<evidence type="ECO:0000256" key="5">
    <source>
        <dbReference type="ARBA" id="ARBA00023229"/>
    </source>
</evidence>
<proteinExistence type="inferred from homology"/>
<dbReference type="AlphaFoldDB" id="A0AAD8NAV5"/>
<reference evidence="9" key="2">
    <citation type="submission" date="2023-05" db="EMBL/GenBank/DDBJ databases">
        <authorList>
            <person name="Schelkunov M.I."/>
        </authorList>
    </citation>
    <scope>NUCLEOTIDE SEQUENCE</scope>
    <source>
        <strain evidence="9">Hsosn_3</strain>
        <tissue evidence="9">Leaf</tissue>
    </source>
</reference>
<comment type="pathway">
    <text evidence="1">Secondary metabolite biosynthesis; terpenoid biosynthesis.</text>
</comment>
<dbReference type="Pfam" id="PF26168">
    <property type="entry name" value="Glyco_transf_N"/>
    <property type="match status" value="1"/>
</dbReference>
<name>A0AAD8NAV5_9APIA</name>
<evidence type="ECO:0000259" key="8">
    <source>
        <dbReference type="Pfam" id="PF26168"/>
    </source>
</evidence>
<keyword evidence="3 6" id="KW-0328">Glycosyltransferase</keyword>
<reference evidence="9" key="1">
    <citation type="submission" date="2023-02" db="EMBL/GenBank/DDBJ databases">
        <title>Genome of toxic invasive species Heracleum sosnowskyi carries increased number of genes despite the absence of recent whole-genome duplications.</title>
        <authorList>
            <person name="Schelkunov M."/>
            <person name="Shtratnikova V."/>
            <person name="Makarenko M."/>
            <person name="Klepikova A."/>
            <person name="Omelchenko D."/>
            <person name="Novikova G."/>
            <person name="Obukhova E."/>
            <person name="Bogdanov V."/>
            <person name="Penin A."/>
            <person name="Logacheva M."/>
        </authorList>
    </citation>
    <scope>NUCLEOTIDE SEQUENCE</scope>
    <source>
        <strain evidence="9">Hsosn_3</strain>
        <tissue evidence="9">Leaf</tissue>
    </source>
</reference>
<evidence type="ECO:0000256" key="4">
    <source>
        <dbReference type="ARBA" id="ARBA00022679"/>
    </source>
</evidence>
<evidence type="ECO:0000313" key="10">
    <source>
        <dbReference type="Proteomes" id="UP001237642"/>
    </source>
</evidence>
<dbReference type="EC" id="2.4.1.-" evidence="7"/>
<dbReference type="CDD" id="cd03784">
    <property type="entry name" value="GT1_Gtf-like"/>
    <property type="match status" value="1"/>
</dbReference>
<comment type="caution">
    <text evidence="9">The sequence shown here is derived from an EMBL/GenBank/DDBJ whole genome shotgun (WGS) entry which is preliminary data.</text>
</comment>
<dbReference type="Proteomes" id="UP001237642">
    <property type="component" value="Unassembled WGS sequence"/>
</dbReference>
<dbReference type="GO" id="GO:0016138">
    <property type="term" value="P:glycoside biosynthetic process"/>
    <property type="evidence" value="ECO:0007669"/>
    <property type="project" value="UniProtKB-ARBA"/>
</dbReference>
<feature type="domain" description="Glycosyltransferase N-terminal" evidence="8">
    <location>
        <begin position="8"/>
        <end position="232"/>
    </location>
</feature>
<dbReference type="EMBL" id="JAUIZM010000001">
    <property type="protein sequence ID" value="KAK1402377.1"/>
    <property type="molecule type" value="Genomic_DNA"/>
</dbReference>
<dbReference type="PROSITE" id="PS00375">
    <property type="entry name" value="UDPGT"/>
    <property type="match status" value="1"/>
</dbReference>
<evidence type="ECO:0000256" key="1">
    <source>
        <dbReference type="ARBA" id="ARBA00004721"/>
    </source>
</evidence>
<dbReference type="PANTHER" id="PTHR48044">
    <property type="entry name" value="GLYCOSYLTRANSFERASE"/>
    <property type="match status" value="1"/>
</dbReference>
<evidence type="ECO:0000313" key="9">
    <source>
        <dbReference type="EMBL" id="KAK1402377.1"/>
    </source>
</evidence>
<keyword evidence="4 6" id="KW-0808">Transferase</keyword>
<dbReference type="PANTHER" id="PTHR48044:SF29">
    <property type="entry name" value="GLYCOSYLTRANSFERASE"/>
    <property type="match status" value="1"/>
</dbReference>
<evidence type="ECO:0000256" key="3">
    <source>
        <dbReference type="ARBA" id="ARBA00022676"/>
    </source>
</evidence>
<dbReference type="InterPro" id="IPR058980">
    <property type="entry name" value="Glyco_transf_N"/>
</dbReference>
<organism evidence="9 10">
    <name type="scientific">Heracleum sosnowskyi</name>
    <dbReference type="NCBI Taxonomy" id="360622"/>
    <lineage>
        <taxon>Eukaryota</taxon>
        <taxon>Viridiplantae</taxon>
        <taxon>Streptophyta</taxon>
        <taxon>Embryophyta</taxon>
        <taxon>Tracheophyta</taxon>
        <taxon>Spermatophyta</taxon>
        <taxon>Magnoliopsida</taxon>
        <taxon>eudicotyledons</taxon>
        <taxon>Gunneridae</taxon>
        <taxon>Pentapetalae</taxon>
        <taxon>asterids</taxon>
        <taxon>campanulids</taxon>
        <taxon>Apiales</taxon>
        <taxon>Apiaceae</taxon>
        <taxon>Apioideae</taxon>
        <taxon>apioid superclade</taxon>
        <taxon>Tordylieae</taxon>
        <taxon>Tordyliinae</taxon>
        <taxon>Heracleum</taxon>
    </lineage>
</organism>
<dbReference type="Gene3D" id="3.40.50.2000">
    <property type="entry name" value="Glycogen Phosphorylase B"/>
    <property type="match status" value="2"/>
</dbReference>
<dbReference type="InterPro" id="IPR002213">
    <property type="entry name" value="UDP_glucos_trans"/>
</dbReference>
<evidence type="ECO:0000256" key="6">
    <source>
        <dbReference type="RuleBase" id="RU003718"/>
    </source>
</evidence>
<gene>
    <name evidence="9" type="ORF">POM88_001982</name>
</gene>
<dbReference type="GO" id="GO:0008299">
    <property type="term" value="P:isoprenoid biosynthetic process"/>
    <property type="evidence" value="ECO:0007669"/>
    <property type="project" value="UniProtKB-KW"/>
</dbReference>
<dbReference type="InterPro" id="IPR035595">
    <property type="entry name" value="UDP_glycos_trans_CS"/>
</dbReference>
<evidence type="ECO:0000256" key="2">
    <source>
        <dbReference type="ARBA" id="ARBA00009995"/>
    </source>
</evidence>
<dbReference type="FunFam" id="3.40.50.2000:FF:000060">
    <property type="entry name" value="Glycosyltransferase"/>
    <property type="match status" value="1"/>
</dbReference>
<keyword evidence="5" id="KW-0414">Isoprene biosynthesis</keyword>
<comment type="similarity">
    <text evidence="2 6">Belongs to the UDP-glycosyltransferase family.</text>
</comment>
<dbReference type="Pfam" id="PF00201">
    <property type="entry name" value="UDPGT"/>
    <property type="match status" value="1"/>
</dbReference>
<evidence type="ECO:0000256" key="7">
    <source>
        <dbReference type="RuleBase" id="RU362057"/>
    </source>
</evidence>
<dbReference type="SUPFAM" id="SSF53756">
    <property type="entry name" value="UDP-Glycosyltransferase/glycogen phosphorylase"/>
    <property type="match status" value="1"/>
</dbReference>
<accession>A0AAD8NAV5</accession>
<keyword evidence="10" id="KW-1185">Reference proteome</keyword>
<sequence>MERKEGGITVLMFPWLGHGHISPYLELGKRLARRGFSIYLCSTPVNLTSIKQTLAQNPSIKTIEFHLPNLPDLPPQKHTTNGLPSNLMSTLKKAFDMASPNFSNILQSLKPDLLIYDFIQFWAPQVALSQNVPSVLFLTTGAATTSYLIHQHVYPHAPFPFPEIFLKNHEKAQSEQSLKVYTHGIKTIERIASCARQSHEVVLVKSFTGIEGKYNDYLSTLCEKTILPVGPLVSETVESEKDDQFKIFEWLNMKDKASTVFVSFGSECFLSKEEIEEIALGLELSCVNFIWVVRVHTEDELTRGFLKEVQKKVGEKGMITETWAPQLRILAHPSIGGFVSHCGWGSVMEAMTFGIPIISIPMQLDQPLNARVVQQSGAGEEVERDRNGRLQMGEIAKVIRTVVADKDGDEVRRKANYLSESRKDEGDRDLDIVVQELIKLCNM</sequence>
<protein>
    <recommendedName>
        <fullName evidence="7">Glycosyltransferase</fullName>
        <ecNumber evidence="7">2.4.1.-</ecNumber>
    </recommendedName>
</protein>
<dbReference type="GO" id="GO:0008194">
    <property type="term" value="F:UDP-glycosyltransferase activity"/>
    <property type="evidence" value="ECO:0007669"/>
    <property type="project" value="InterPro"/>
</dbReference>